<dbReference type="RefSeq" id="WP_189010332.1">
    <property type="nucleotide sequence ID" value="NZ_BMPP01000014.1"/>
</dbReference>
<evidence type="ECO:0000256" key="1">
    <source>
        <dbReference type="PROSITE-ProRule" id="PRU00339"/>
    </source>
</evidence>
<accession>A0ABQ2F289</accession>
<evidence type="ECO:0008006" key="4">
    <source>
        <dbReference type="Google" id="ProtNLM"/>
    </source>
</evidence>
<reference evidence="3" key="1">
    <citation type="journal article" date="2019" name="Int. J. Syst. Evol. Microbiol.">
        <title>The Global Catalogue of Microorganisms (GCM) 10K type strain sequencing project: providing services to taxonomists for standard genome sequencing and annotation.</title>
        <authorList>
            <consortium name="The Broad Institute Genomics Platform"/>
            <consortium name="The Broad Institute Genome Sequencing Center for Infectious Disease"/>
            <person name="Wu L."/>
            <person name="Ma J."/>
        </authorList>
    </citation>
    <scope>NUCLEOTIDE SEQUENCE [LARGE SCALE GENOMIC DNA]</scope>
    <source>
        <strain evidence="3">JCM 30331</strain>
    </source>
</reference>
<dbReference type="PROSITE" id="PS50005">
    <property type="entry name" value="TPR"/>
    <property type="match status" value="1"/>
</dbReference>
<sequence>MPALAPQLLLDLVTRRLAAGRKAPATLWARTAVHAAPASAHSWAALGAAHMQQQRWHPAQLACRQAVHLDPTHREAWTNFGQAASARWDAETASHAWAALGIAILSDEGQERMQVRFQTECGSELVNAERLNPAMALLVGIPTPATGHRCGDVVLLNDLDGHPYTQLGQVYRVFQAQAVVQPSRRSTWHAVLHVPWTDHLPDLYGHTSWFLAVAHTWPSGSLRDLKDYALVHGDALREVGHPDPEGGAVTGRCTPKTGWLHLE</sequence>
<name>A0ABQ2F289_9DEIO</name>
<dbReference type="EMBL" id="BMPP01000014">
    <property type="protein sequence ID" value="GGK34420.1"/>
    <property type="molecule type" value="Genomic_DNA"/>
</dbReference>
<dbReference type="Gene3D" id="1.25.40.10">
    <property type="entry name" value="Tetratricopeptide repeat domain"/>
    <property type="match status" value="1"/>
</dbReference>
<proteinExistence type="predicted"/>
<dbReference type="SUPFAM" id="SSF48452">
    <property type="entry name" value="TPR-like"/>
    <property type="match status" value="1"/>
</dbReference>
<protein>
    <recommendedName>
        <fullName evidence="4">Tetratricopeptide repeat protein</fullName>
    </recommendedName>
</protein>
<keyword evidence="3" id="KW-1185">Reference proteome</keyword>
<evidence type="ECO:0000313" key="3">
    <source>
        <dbReference type="Proteomes" id="UP000647587"/>
    </source>
</evidence>
<organism evidence="2 3">
    <name type="scientific">Deinococcus malanensis</name>
    <dbReference type="NCBI Taxonomy" id="1706855"/>
    <lineage>
        <taxon>Bacteria</taxon>
        <taxon>Thermotogati</taxon>
        <taxon>Deinococcota</taxon>
        <taxon>Deinococci</taxon>
        <taxon>Deinococcales</taxon>
        <taxon>Deinococcaceae</taxon>
        <taxon>Deinococcus</taxon>
    </lineage>
</organism>
<dbReference type="InterPro" id="IPR019734">
    <property type="entry name" value="TPR_rpt"/>
</dbReference>
<dbReference type="Proteomes" id="UP000647587">
    <property type="component" value="Unassembled WGS sequence"/>
</dbReference>
<gene>
    <name evidence="2" type="ORF">GCM10008955_30540</name>
</gene>
<dbReference type="InterPro" id="IPR011990">
    <property type="entry name" value="TPR-like_helical_dom_sf"/>
</dbReference>
<keyword evidence="1" id="KW-0802">TPR repeat</keyword>
<comment type="caution">
    <text evidence="2">The sequence shown here is derived from an EMBL/GenBank/DDBJ whole genome shotgun (WGS) entry which is preliminary data.</text>
</comment>
<feature type="repeat" description="TPR" evidence="1">
    <location>
        <begin position="40"/>
        <end position="73"/>
    </location>
</feature>
<evidence type="ECO:0000313" key="2">
    <source>
        <dbReference type="EMBL" id="GGK34420.1"/>
    </source>
</evidence>